<dbReference type="PANTHER" id="PTHR11851:SF49">
    <property type="entry name" value="MITOCHONDRIAL-PROCESSING PEPTIDASE SUBUNIT ALPHA"/>
    <property type="match status" value="1"/>
</dbReference>
<dbReference type="GO" id="GO:0006508">
    <property type="term" value="P:proteolysis"/>
    <property type="evidence" value="ECO:0007669"/>
    <property type="project" value="InterPro"/>
</dbReference>
<evidence type="ECO:0000259" key="3">
    <source>
        <dbReference type="Pfam" id="PF00675"/>
    </source>
</evidence>
<comment type="similarity">
    <text evidence="1 2">Belongs to the peptidase M16 family.</text>
</comment>
<feature type="domain" description="Peptidase M16 N-terminal" evidence="3">
    <location>
        <begin position="43"/>
        <end position="185"/>
    </location>
</feature>
<name>A0A3B0CKI0_9BACL</name>
<dbReference type="InterPro" id="IPR001431">
    <property type="entry name" value="Pept_M16_Zn_BS"/>
</dbReference>
<dbReference type="GO" id="GO:0004222">
    <property type="term" value="F:metalloendopeptidase activity"/>
    <property type="evidence" value="ECO:0007669"/>
    <property type="project" value="InterPro"/>
</dbReference>
<evidence type="ECO:0000256" key="2">
    <source>
        <dbReference type="RuleBase" id="RU004447"/>
    </source>
</evidence>
<evidence type="ECO:0000256" key="1">
    <source>
        <dbReference type="ARBA" id="ARBA00007261"/>
    </source>
</evidence>
<dbReference type="InterPro" id="IPR011249">
    <property type="entry name" value="Metalloenz_LuxS/M16"/>
</dbReference>
<dbReference type="PANTHER" id="PTHR11851">
    <property type="entry name" value="METALLOPROTEASE"/>
    <property type="match status" value="1"/>
</dbReference>
<evidence type="ECO:0000313" key="5">
    <source>
        <dbReference type="EMBL" id="RKN85913.1"/>
    </source>
</evidence>
<dbReference type="AlphaFoldDB" id="A0A3B0CKI0"/>
<evidence type="ECO:0000313" key="6">
    <source>
        <dbReference type="Proteomes" id="UP000282311"/>
    </source>
</evidence>
<accession>A0A3B0CKI0</accession>
<organism evidence="5 6">
    <name type="scientific">Paenibacillus ginsengarvi</name>
    <dbReference type="NCBI Taxonomy" id="400777"/>
    <lineage>
        <taxon>Bacteria</taxon>
        <taxon>Bacillati</taxon>
        <taxon>Bacillota</taxon>
        <taxon>Bacilli</taxon>
        <taxon>Bacillales</taxon>
        <taxon>Paenibacillaceae</taxon>
        <taxon>Paenibacillus</taxon>
    </lineage>
</organism>
<reference evidence="5 6" key="1">
    <citation type="journal article" date="2007" name="Int. J. Syst. Evol. Microbiol.">
        <title>Paenibacillus ginsengarvi sp. nov., isolated from soil from ginseng cultivation.</title>
        <authorList>
            <person name="Yoon M.H."/>
            <person name="Ten L.N."/>
            <person name="Im W.T."/>
        </authorList>
    </citation>
    <scope>NUCLEOTIDE SEQUENCE [LARGE SCALE GENOMIC DNA]</scope>
    <source>
        <strain evidence="5 6">KCTC 13059</strain>
    </source>
</reference>
<gene>
    <name evidence="5" type="ORF">D7M11_06155</name>
</gene>
<dbReference type="PROSITE" id="PS00143">
    <property type="entry name" value="INSULINASE"/>
    <property type="match status" value="1"/>
</dbReference>
<feature type="domain" description="Peptidase M16 C-terminal" evidence="4">
    <location>
        <begin position="195"/>
        <end position="370"/>
    </location>
</feature>
<dbReference type="Proteomes" id="UP000282311">
    <property type="component" value="Unassembled WGS sequence"/>
</dbReference>
<dbReference type="Pfam" id="PF00675">
    <property type="entry name" value="Peptidase_M16"/>
    <property type="match status" value="1"/>
</dbReference>
<dbReference type="InterPro" id="IPR050361">
    <property type="entry name" value="MPP/UQCRC_Complex"/>
</dbReference>
<dbReference type="SUPFAM" id="SSF63411">
    <property type="entry name" value="LuxS/MPP-like metallohydrolase"/>
    <property type="match status" value="2"/>
</dbReference>
<dbReference type="Pfam" id="PF05193">
    <property type="entry name" value="Peptidase_M16_C"/>
    <property type="match status" value="1"/>
</dbReference>
<evidence type="ECO:0000259" key="4">
    <source>
        <dbReference type="Pfam" id="PF05193"/>
    </source>
</evidence>
<keyword evidence="6" id="KW-1185">Reference proteome</keyword>
<sequence length="466" mass="52207">MFPPSGESLYREQGSRAFVHRTWQKSRGGNGMQKTVLANGLTVVSEHQEQASSTLLCYWVRAGGHYEDRYPYGIAHLLEHMLFKGTTTRTKEQISYDIENYGGHLGAGTSTDRTRYYAYTPYDRWQDGVKLLSDMLFQSVFPEEELTLEKKVVLEEIHRSRDNPRELGGRTLTRQLRAEHPERASNLGTEESVTSITRDDLLRFHGEFYGAGNIVLAATGHVKHEELVDLLNGLNIPAGERPTHRLEKLQTCELGGRLIHEARDIRQAQLYWGLYGPDSFEESKYAGFVAMHLLGGGQASRLWRNVRGEKGLAYEVWATISPMVSEGFITGFVATDPLRLGEVKSIIAGELERMRRERVTAEELERAQNAITGRHLIAQDKPEAINANMAARYLYDLNTDPRYFAERIRAVSGDSILEFAETYLDPARMLYVQVSREADADAVAMRTGAAEAAAASSGDSGQGEAQ</sequence>
<dbReference type="EMBL" id="RBAH01000003">
    <property type="protein sequence ID" value="RKN85913.1"/>
    <property type="molecule type" value="Genomic_DNA"/>
</dbReference>
<comment type="caution">
    <text evidence="5">The sequence shown here is derived from an EMBL/GenBank/DDBJ whole genome shotgun (WGS) entry which is preliminary data.</text>
</comment>
<dbReference type="Gene3D" id="3.30.830.10">
    <property type="entry name" value="Metalloenzyme, LuxS/M16 peptidase-like"/>
    <property type="match status" value="2"/>
</dbReference>
<dbReference type="GO" id="GO:0046872">
    <property type="term" value="F:metal ion binding"/>
    <property type="evidence" value="ECO:0007669"/>
    <property type="project" value="InterPro"/>
</dbReference>
<dbReference type="InterPro" id="IPR007863">
    <property type="entry name" value="Peptidase_M16_C"/>
</dbReference>
<proteinExistence type="inferred from homology"/>
<dbReference type="InterPro" id="IPR011765">
    <property type="entry name" value="Pept_M16_N"/>
</dbReference>
<protein>
    <submittedName>
        <fullName evidence="5">Insulinase family protein</fullName>
    </submittedName>
</protein>